<keyword evidence="2" id="KW-1185">Reference proteome</keyword>
<accession>A0A0C9MDL4</accession>
<gene>
    <name evidence="1" type="ORF">MAM1_0219d08241</name>
</gene>
<sequence>MISKRGLRIINPADKETEEPQRCTPSYKAYVVVAKDTQNRRLWDQISELKFWSEFDFLQYVIDGAFASSSHACAKPTKVKVFSAVYMCKMNILKPLMEPYQYTL</sequence>
<reference evidence="1" key="1">
    <citation type="submission" date="2014-09" db="EMBL/GenBank/DDBJ databases">
        <title>Draft genome sequence of an oleaginous Mucoromycotina fungus Mucor ambiguus NBRC6742.</title>
        <authorList>
            <person name="Takeda I."/>
            <person name="Yamane N."/>
            <person name="Morita T."/>
            <person name="Tamano K."/>
            <person name="Machida M."/>
            <person name="Baker S."/>
            <person name="Koike H."/>
        </authorList>
    </citation>
    <scope>NUCLEOTIDE SEQUENCE</scope>
    <source>
        <strain evidence="1">NBRC 6742</strain>
    </source>
</reference>
<name>A0A0C9MDL4_9FUNG</name>
<proteinExistence type="predicted"/>
<evidence type="ECO:0000313" key="1">
    <source>
        <dbReference type="EMBL" id="GAN08726.1"/>
    </source>
</evidence>
<dbReference type="Proteomes" id="UP000053815">
    <property type="component" value="Unassembled WGS sequence"/>
</dbReference>
<evidence type="ECO:0000313" key="2">
    <source>
        <dbReference type="Proteomes" id="UP000053815"/>
    </source>
</evidence>
<dbReference type="EMBL" id="DF836508">
    <property type="protein sequence ID" value="GAN08726.1"/>
    <property type="molecule type" value="Genomic_DNA"/>
</dbReference>
<dbReference type="AlphaFoldDB" id="A0A0C9MDL4"/>
<protein>
    <submittedName>
        <fullName evidence="1">Uncharacterized protein</fullName>
    </submittedName>
</protein>
<organism evidence="1">
    <name type="scientific">Mucor ambiguus</name>
    <dbReference type="NCBI Taxonomy" id="91626"/>
    <lineage>
        <taxon>Eukaryota</taxon>
        <taxon>Fungi</taxon>
        <taxon>Fungi incertae sedis</taxon>
        <taxon>Mucoromycota</taxon>
        <taxon>Mucoromycotina</taxon>
        <taxon>Mucoromycetes</taxon>
        <taxon>Mucorales</taxon>
        <taxon>Mucorineae</taxon>
        <taxon>Mucoraceae</taxon>
        <taxon>Mucor</taxon>
    </lineage>
</organism>
<dbReference type="OrthoDB" id="2270193at2759"/>